<dbReference type="AlphaFoldDB" id="A0A1R1YU31"/>
<dbReference type="InterPro" id="IPR050951">
    <property type="entry name" value="Retrovirus_Pol_polyprotein"/>
</dbReference>
<organism evidence="6 7">
    <name type="scientific">Smittium culicis</name>
    <dbReference type="NCBI Taxonomy" id="133412"/>
    <lineage>
        <taxon>Eukaryota</taxon>
        <taxon>Fungi</taxon>
        <taxon>Fungi incertae sedis</taxon>
        <taxon>Zoopagomycota</taxon>
        <taxon>Kickxellomycotina</taxon>
        <taxon>Harpellomycetes</taxon>
        <taxon>Harpellales</taxon>
        <taxon>Legeriomycetaceae</taxon>
        <taxon>Smittium</taxon>
    </lineage>
</organism>
<protein>
    <submittedName>
        <fullName evidence="6">Uncharacterized protein</fullName>
    </submittedName>
</protein>
<keyword evidence="3" id="KW-0540">Nuclease</keyword>
<dbReference type="PANTHER" id="PTHR37984:SF5">
    <property type="entry name" value="PROTEIN NYNRIN-LIKE"/>
    <property type="match status" value="1"/>
</dbReference>
<comment type="caution">
    <text evidence="6">The sequence shown here is derived from an EMBL/GenBank/DDBJ whole genome shotgun (WGS) entry which is preliminary data.</text>
</comment>
<name>A0A1R1YU31_9FUNG</name>
<gene>
    <name evidence="6" type="ORF">AYI69_g52</name>
</gene>
<dbReference type="Gene3D" id="2.40.70.10">
    <property type="entry name" value="Acid Proteases"/>
    <property type="match status" value="1"/>
</dbReference>
<dbReference type="CDD" id="cd00303">
    <property type="entry name" value="retropepsin_like"/>
    <property type="match status" value="1"/>
</dbReference>
<sequence>MSTSSNSSLEKTPPIYGDNYLEDEFLLTRLPDYPAETTIPSSRNIAENQEGFLETPSFSLWRSHLGSSSDESEGKQTTSPLPLDSDSYASSIDEFRVSPTILRKQEYAKVYALFDSPTISKHLLDKKSAYVGAGIVQKQTTIDTLTCNLRNLTMREKEETEGDEYSNPGDSSEPDGIPSTSAKSASTNISTWIHQAPPIFHDRWDEDVWKFAETFNKHVKSLSVTLDSEELLNYFKEYLEGEALRVVEPLMVLYPEWDLFIVKFTQRFTTHDRQTRAKAEFKKMDIYTEESLFTFAKLVKNFQIMAPTDEATKVVEILKKCTEVDRNRLLDKDVKTVAEIMNFFAKKEEQKRVFNKKNAKDFDTPTHATTSTSMFSIKKTPPGTDSVLNKKVHAAKSKPNRSNETPRTAHTASSPRPFCRKCKRHGHAAIECRRFPEETTTHQINHNKREPNSSLPRPRHEQLRTNTPKNNANVNLVSIELRAVPAANVAAIKGWIKVNGKPVTFQYDSGSSINVVSTALVRKLQLKPVETSSLLITPVSGASQASQEIKAVVLTFPTFTCIAPFSVIENTRSDLFLLGVDFMANIGAEISLKRKEMTVEIGTDLHIVPLILETRVNFTKAEVATTTQIPEFTETNAINKFGDPVNKELTESHQNATHNLLNKYTDTFAERLEDLRGADLGPCEIELLDLHPIKALTTLFSNPPGKGRLGRWVVKLRHYEFSVRHKEGISNPADFLSRFPWEELPEELEEEVLYLSVQEFNQLKTETAAALDRLAKNRPLPGDNKIKNKYILDQEKLLVKVNDTKKVYVHPSELRDLIRAVHNENHKNATETFRILTENYFVPGVML</sequence>
<dbReference type="Pfam" id="PF13650">
    <property type="entry name" value="Asp_protease_2"/>
    <property type="match status" value="1"/>
</dbReference>
<feature type="region of interest" description="Disordered" evidence="5">
    <location>
        <begin position="155"/>
        <end position="183"/>
    </location>
</feature>
<evidence type="ECO:0000256" key="3">
    <source>
        <dbReference type="ARBA" id="ARBA00022722"/>
    </source>
</evidence>
<dbReference type="GO" id="GO:0004519">
    <property type="term" value="F:endonuclease activity"/>
    <property type="evidence" value="ECO:0007669"/>
    <property type="project" value="UniProtKB-KW"/>
</dbReference>
<dbReference type="GO" id="GO:0016779">
    <property type="term" value="F:nucleotidyltransferase activity"/>
    <property type="evidence" value="ECO:0007669"/>
    <property type="project" value="UniProtKB-KW"/>
</dbReference>
<feature type="region of interest" description="Disordered" evidence="5">
    <location>
        <begin position="64"/>
        <end position="86"/>
    </location>
</feature>
<proteinExistence type="predicted"/>
<feature type="region of interest" description="Disordered" evidence="5">
    <location>
        <begin position="433"/>
        <end position="470"/>
    </location>
</feature>
<keyword evidence="4" id="KW-0378">Hydrolase</keyword>
<evidence type="ECO:0000256" key="5">
    <source>
        <dbReference type="SAM" id="MobiDB-lite"/>
    </source>
</evidence>
<keyword evidence="2" id="KW-0548">Nucleotidyltransferase</keyword>
<dbReference type="InterPro" id="IPR021109">
    <property type="entry name" value="Peptidase_aspartic_dom_sf"/>
</dbReference>
<dbReference type="Gene3D" id="1.10.340.70">
    <property type="match status" value="1"/>
</dbReference>
<feature type="compositionally biased region" description="Polar residues" evidence="5">
    <location>
        <begin position="64"/>
        <end position="80"/>
    </location>
</feature>
<keyword evidence="1" id="KW-0808">Transferase</keyword>
<evidence type="ECO:0000256" key="1">
    <source>
        <dbReference type="ARBA" id="ARBA00022679"/>
    </source>
</evidence>
<feature type="region of interest" description="Disordered" evidence="5">
    <location>
        <begin position="356"/>
        <end position="420"/>
    </location>
</feature>
<dbReference type="PANTHER" id="PTHR37984">
    <property type="entry name" value="PROTEIN CBG26694"/>
    <property type="match status" value="1"/>
</dbReference>
<evidence type="ECO:0000256" key="4">
    <source>
        <dbReference type="ARBA" id="ARBA00022759"/>
    </source>
</evidence>
<evidence type="ECO:0000313" key="6">
    <source>
        <dbReference type="EMBL" id="OMJ30403.1"/>
    </source>
</evidence>
<feature type="compositionally biased region" description="Polar residues" evidence="5">
    <location>
        <begin position="400"/>
        <end position="414"/>
    </location>
</feature>
<accession>A0A1R1YU31</accession>
<evidence type="ECO:0000313" key="7">
    <source>
        <dbReference type="Proteomes" id="UP000187429"/>
    </source>
</evidence>
<dbReference type="SUPFAM" id="SSF50630">
    <property type="entry name" value="Acid proteases"/>
    <property type="match status" value="1"/>
</dbReference>
<keyword evidence="7" id="KW-1185">Reference proteome</keyword>
<keyword evidence="4" id="KW-0255">Endonuclease</keyword>
<evidence type="ECO:0000256" key="2">
    <source>
        <dbReference type="ARBA" id="ARBA00022695"/>
    </source>
</evidence>
<dbReference type="Proteomes" id="UP000187429">
    <property type="component" value="Unassembled WGS sequence"/>
</dbReference>
<feature type="compositionally biased region" description="Basic residues" evidence="5">
    <location>
        <begin position="390"/>
        <end position="399"/>
    </location>
</feature>
<dbReference type="EMBL" id="LSSM01000011">
    <property type="protein sequence ID" value="OMJ30403.1"/>
    <property type="molecule type" value="Genomic_DNA"/>
</dbReference>
<dbReference type="OrthoDB" id="2418064at2759"/>
<reference evidence="7" key="1">
    <citation type="submission" date="2017-01" db="EMBL/GenBank/DDBJ databases">
        <authorList>
            <person name="Wang Y."/>
            <person name="White M."/>
            <person name="Kvist S."/>
            <person name="Moncalvo J.-M."/>
        </authorList>
    </citation>
    <scope>NUCLEOTIDE SEQUENCE [LARGE SCALE GENOMIC DNA]</scope>
    <source>
        <strain evidence="7">ID-206-W2</strain>
    </source>
</reference>
<feature type="compositionally biased region" description="Polar residues" evidence="5">
    <location>
        <begin position="366"/>
        <end position="375"/>
    </location>
</feature>